<gene>
    <name evidence="2" type="ORF">glysoja_031773</name>
</gene>
<dbReference type="PANTHER" id="PTHR46519">
    <property type="entry name" value="RING/U-BOX SUPERFAMILY PROTEIN"/>
    <property type="match status" value="1"/>
</dbReference>
<reference evidence="2" key="1">
    <citation type="submission" date="2014-07" db="EMBL/GenBank/DDBJ databases">
        <title>Identification of a novel salt tolerance gene in wild soybean by whole-genome sequencing.</title>
        <authorList>
            <person name="Lam H.-M."/>
            <person name="Qi X."/>
            <person name="Li M.-W."/>
            <person name="Liu X."/>
            <person name="Xie M."/>
            <person name="Ni M."/>
            <person name="Xu X."/>
        </authorList>
    </citation>
    <scope>NUCLEOTIDE SEQUENCE [LARGE SCALE GENOMIC DNA]</scope>
    <source>
        <tissue evidence="2">Root</tissue>
    </source>
</reference>
<protein>
    <submittedName>
        <fullName evidence="2">Uncharacterized protein</fullName>
    </submittedName>
</protein>
<evidence type="ECO:0000313" key="2">
    <source>
        <dbReference type="EMBL" id="KHN33911.1"/>
    </source>
</evidence>
<dbReference type="AlphaFoldDB" id="A0A0B2RH31"/>
<dbReference type="EMBL" id="KN649412">
    <property type="protein sequence ID" value="KHN33911.1"/>
    <property type="molecule type" value="Genomic_DNA"/>
</dbReference>
<keyword evidence="1" id="KW-0175">Coiled coil</keyword>
<accession>A0A0B2RH31</accession>
<sequence>MNRLNLMLSFNNDSKQPHQCVADDDDAMPPLIPPPLFSGDEVFDDVINQVDQLMRTLEKIPEEEVSGIRIIPNGEIALRKMSMIISSIIQQMSGLTTVWENKDGENSRLQDSHEVWQEDGGFQEAVENWLGGPSDHESSPVGRIRGFYFPEDDNVYSVELRELLNRQGHANINWELQETTLSSASVEQDLEQHSRDQIDWEIINDLRIGMARLQQRMNNMQRMLEACMDMHLELQRSMRQE</sequence>
<proteinExistence type="predicted"/>
<organism evidence="2">
    <name type="scientific">Glycine soja</name>
    <name type="common">Wild soybean</name>
    <dbReference type="NCBI Taxonomy" id="3848"/>
    <lineage>
        <taxon>Eukaryota</taxon>
        <taxon>Viridiplantae</taxon>
        <taxon>Streptophyta</taxon>
        <taxon>Embryophyta</taxon>
        <taxon>Tracheophyta</taxon>
        <taxon>Spermatophyta</taxon>
        <taxon>Magnoliopsida</taxon>
        <taxon>eudicotyledons</taxon>
        <taxon>Gunneridae</taxon>
        <taxon>Pentapetalae</taxon>
        <taxon>rosids</taxon>
        <taxon>fabids</taxon>
        <taxon>Fabales</taxon>
        <taxon>Fabaceae</taxon>
        <taxon>Papilionoideae</taxon>
        <taxon>50 kb inversion clade</taxon>
        <taxon>NPAAA clade</taxon>
        <taxon>indigoferoid/millettioid clade</taxon>
        <taxon>Phaseoleae</taxon>
        <taxon>Glycine</taxon>
        <taxon>Glycine subgen. Soja</taxon>
    </lineage>
</organism>
<evidence type="ECO:0000256" key="1">
    <source>
        <dbReference type="SAM" id="Coils"/>
    </source>
</evidence>
<dbReference type="Proteomes" id="UP000053555">
    <property type="component" value="Unassembled WGS sequence"/>
</dbReference>
<dbReference type="PANTHER" id="PTHR46519:SF3">
    <property type="entry name" value="RING_U-BOX SUPERFAMILY PROTEIN"/>
    <property type="match status" value="1"/>
</dbReference>
<name>A0A0B2RH31_GLYSO</name>
<feature type="coiled-coil region" evidence="1">
    <location>
        <begin position="203"/>
        <end position="230"/>
    </location>
</feature>